<dbReference type="OrthoDB" id="5548448at2759"/>
<protein>
    <recommendedName>
        <fullName evidence="8">Exportin-4</fullName>
    </recommendedName>
</protein>
<dbReference type="STRING" id="1054147.F4PHQ0"/>
<keyword evidence="7" id="KW-0539">Nucleus</keyword>
<evidence type="ECO:0000256" key="6">
    <source>
        <dbReference type="ARBA" id="ARBA00022927"/>
    </source>
</evidence>
<keyword evidence="11" id="KW-1185">Reference proteome</keyword>
<dbReference type="InterPro" id="IPR044189">
    <property type="entry name" value="XPO4/7-like"/>
</dbReference>
<dbReference type="InterPro" id="IPR016024">
    <property type="entry name" value="ARM-type_fold"/>
</dbReference>
<dbReference type="SUPFAM" id="SSF48371">
    <property type="entry name" value="ARM repeat"/>
    <property type="match status" value="1"/>
</dbReference>
<evidence type="ECO:0000313" key="11">
    <source>
        <dbReference type="Proteomes" id="UP000007797"/>
    </source>
</evidence>
<dbReference type="InterPro" id="IPR001494">
    <property type="entry name" value="Importin-beta_N"/>
</dbReference>
<dbReference type="InterPro" id="IPR011989">
    <property type="entry name" value="ARM-like"/>
</dbReference>
<evidence type="ECO:0000256" key="5">
    <source>
        <dbReference type="ARBA" id="ARBA00022490"/>
    </source>
</evidence>
<accession>F4PHQ0</accession>
<dbReference type="OMA" id="SCKSIFH"/>
<dbReference type="PANTHER" id="PTHR12596">
    <property type="entry name" value="EXPORTIN 4,7-RELATED"/>
    <property type="match status" value="1"/>
</dbReference>
<sequence length="1117" mass="126965">MEQLQQQAEQIELACVGLQSLKEQERATSERIIASFNQMRSPYVLCFHILERSSVVLAHFYTLSTIRDAAVREWSSIASNDRSRIVEYLLGYLVSDKAAAVSTTRRQACNALAVIIKRAWLDPEKFTEQNLSLSQLVMTRIYSMMSQLDNENVLMAGIGLAASLVTEMSGSSKSSPIHLTWDYHQRTLVSFQNEHLQPIVRHILSLLTKMSFVVSARTIPLLHVSIQLLVETLEWQFTEASATHMTYLSAMPKNIQSSFFRPLESWRQLIHSTEKTNESVNIVDLVFGLYSSLSGHKEISHLLRVAMTRLACLSGPTINQATVRNEYLVRLLNHISPLLSNAIQQHSSWVEMEDLSNLLHRICSNFKFQALASIPLNYSSIFIENISKFILSSLNIMKIAVEKGDGEMENEFENECFLLLLKGWVSLLTDIESLIGQKKANLLEHFEPLYHTLKSCNDQIYINYVKTRIQLSHIDLESFDADDDLDQDINKYNDQLKMVSFVGRMSAASSLEILKNEINGCVDRLIQQGGNIQPKEYAYVAETLHWLILLAGHLLFDSENTSITGIPTPIEQYSYQFSLQNNNNNNVNDPIVELCNSILRYAFDYELKSIAHFKSCERLSPLVTESSMWFLAGWSLVYLLPSSSMNPHLSPRLEAAYSKPESVAVIVKHLVEKISLNLEYWSSEPAILRETSSLLGNISINTELVPYLFSSWNLLFPLKNDLLVPTIQCKLYQSFTNIVYSTKTTAELGQFFNQLAIPIMERLDALLSRADLKMISNDVQIKESFYIILERIKGIISVSPQRFSVDGNFCVIHQGSDLFLKYSASLVNTLIPLYSHNQDTIVLILYLFSRFTKNQFEDLDDKRSGLIYQVLVQLFKSEHLFNNVQAQNKDFYDRMKIVIKILHNLVNSDVESELLIQTIYTGVCSVMPSITNRGLLDYPKLSNRFFDIIKYIFSSDDIDLTKIPSEVALPLFSLVEVGISHHDTDIAKMCLESIASMTKNLNRASSAGLDLKTPFTKLIGSILNFLLLQDFNMDDLLYSASTTLSELVISCPDGYKAKVIELIQQQDPSIQPLILGHYEQYISNPPAHTKLNFAATEQFTKNLKEFITRVKPLLQKK</sequence>
<name>F4PHQ0_CACFS</name>
<dbReference type="EMBL" id="GL883006">
    <property type="protein sequence ID" value="EGG25234.1"/>
    <property type="molecule type" value="Genomic_DNA"/>
</dbReference>
<comment type="similarity">
    <text evidence="3">Belongs to the exportin family.</text>
</comment>
<dbReference type="GO" id="GO:0005643">
    <property type="term" value="C:nuclear pore"/>
    <property type="evidence" value="ECO:0007669"/>
    <property type="project" value="TreeGrafter"/>
</dbReference>
<dbReference type="GO" id="GO:0005737">
    <property type="term" value="C:cytoplasm"/>
    <property type="evidence" value="ECO:0007669"/>
    <property type="project" value="UniProtKB-SubCell"/>
</dbReference>
<dbReference type="Gene3D" id="1.25.10.10">
    <property type="entry name" value="Leucine-rich Repeat Variant"/>
    <property type="match status" value="1"/>
</dbReference>
<evidence type="ECO:0000256" key="4">
    <source>
        <dbReference type="ARBA" id="ARBA00022448"/>
    </source>
</evidence>
<dbReference type="GeneID" id="14876842"/>
<dbReference type="InterPro" id="IPR057947">
    <property type="entry name" value="TPR_XPO7/RBP17"/>
</dbReference>
<dbReference type="Pfam" id="PF25795">
    <property type="entry name" value="TPR_XPO7"/>
    <property type="match status" value="1"/>
</dbReference>
<dbReference type="Proteomes" id="UP000007797">
    <property type="component" value="Unassembled WGS sequence"/>
</dbReference>
<feature type="domain" description="Importin N-terminal" evidence="9">
    <location>
        <begin position="29"/>
        <end position="95"/>
    </location>
</feature>
<keyword evidence="4" id="KW-0813">Transport</keyword>
<dbReference type="AlphaFoldDB" id="F4PHQ0"/>
<dbReference type="PROSITE" id="PS50166">
    <property type="entry name" value="IMPORTIN_B_NT"/>
    <property type="match status" value="1"/>
</dbReference>
<evidence type="ECO:0000256" key="3">
    <source>
        <dbReference type="ARBA" id="ARBA00009466"/>
    </source>
</evidence>
<dbReference type="KEGG" id="dfa:DFA_03482"/>
<evidence type="ECO:0000256" key="7">
    <source>
        <dbReference type="ARBA" id="ARBA00023242"/>
    </source>
</evidence>
<dbReference type="GO" id="GO:0006611">
    <property type="term" value="P:protein export from nucleus"/>
    <property type="evidence" value="ECO:0007669"/>
    <property type="project" value="TreeGrafter"/>
</dbReference>
<keyword evidence="5" id="KW-0963">Cytoplasm</keyword>
<proteinExistence type="inferred from homology"/>
<evidence type="ECO:0000313" key="10">
    <source>
        <dbReference type="EMBL" id="EGG25234.1"/>
    </source>
</evidence>
<evidence type="ECO:0000259" key="9">
    <source>
        <dbReference type="PROSITE" id="PS50166"/>
    </source>
</evidence>
<keyword evidence="6" id="KW-0653">Protein transport</keyword>
<evidence type="ECO:0000256" key="2">
    <source>
        <dbReference type="ARBA" id="ARBA00004496"/>
    </source>
</evidence>
<organism evidence="10 11">
    <name type="scientific">Cavenderia fasciculata</name>
    <name type="common">Slime mold</name>
    <name type="synonym">Dictyostelium fasciculatum</name>
    <dbReference type="NCBI Taxonomy" id="261658"/>
    <lineage>
        <taxon>Eukaryota</taxon>
        <taxon>Amoebozoa</taxon>
        <taxon>Evosea</taxon>
        <taxon>Eumycetozoa</taxon>
        <taxon>Dictyostelia</taxon>
        <taxon>Acytosteliales</taxon>
        <taxon>Cavenderiaceae</taxon>
        <taxon>Cavenderia</taxon>
    </lineage>
</organism>
<dbReference type="RefSeq" id="XP_004363085.1">
    <property type="nucleotide sequence ID" value="XM_004363028.1"/>
</dbReference>
<dbReference type="GO" id="GO:0005049">
    <property type="term" value="F:nuclear export signal receptor activity"/>
    <property type="evidence" value="ECO:0007669"/>
    <property type="project" value="InterPro"/>
</dbReference>
<comment type="subcellular location">
    <subcellularLocation>
        <location evidence="2">Cytoplasm</location>
    </subcellularLocation>
    <subcellularLocation>
        <location evidence="1">Nucleus</location>
    </subcellularLocation>
</comment>
<gene>
    <name evidence="10" type="primary">xpo4</name>
    <name evidence="10" type="ORF">DFA_03482</name>
</gene>
<reference evidence="11" key="1">
    <citation type="journal article" date="2011" name="Genome Res.">
        <title>Phylogeny-wide analysis of social amoeba genomes highlights ancient origins for complex intercellular communication.</title>
        <authorList>
            <person name="Heidel A.J."/>
            <person name="Lawal H.M."/>
            <person name="Felder M."/>
            <person name="Schilde C."/>
            <person name="Helps N.R."/>
            <person name="Tunggal B."/>
            <person name="Rivero F."/>
            <person name="John U."/>
            <person name="Schleicher M."/>
            <person name="Eichinger L."/>
            <person name="Platzer M."/>
            <person name="Noegel A.A."/>
            <person name="Schaap P."/>
            <person name="Gloeckner G."/>
        </authorList>
    </citation>
    <scope>NUCLEOTIDE SEQUENCE [LARGE SCALE GENOMIC DNA]</scope>
    <source>
        <strain evidence="11">SH3</strain>
    </source>
</reference>
<dbReference type="GO" id="GO:0031267">
    <property type="term" value="F:small GTPase binding"/>
    <property type="evidence" value="ECO:0007669"/>
    <property type="project" value="InterPro"/>
</dbReference>
<evidence type="ECO:0000256" key="1">
    <source>
        <dbReference type="ARBA" id="ARBA00004123"/>
    </source>
</evidence>
<dbReference type="PANTHER" id="PTHR12596:SF1">
    <property type="entry name" value="EXPORTIN-4"/>
    <property type="match status" value="1"/>
</dbReference>
<evidence type="ECO:0000256" key="8">
    <source>
        <dbReference type="ARBA" id="ARBA00040444"/>
    </source>
</evidence>